<dbReference type="Proteomes" id="UP000324176">
    <property type="component" value="Unassembled WGS sequence"/>
</dbReference>
<dbReference type="PATRIC" id="fig|44574.3.peg.3663"/>
<proteinExistence type="predicted"/>
<evidence type="ECO:0000313" key="2">
    <source>
        <dbReference type="EMBL" id="TYP79882.1"/>
    </source>
</evidence>
<evidence type="ECO:0000313" key="4">
    <source>
        <dbReference type="Proteomes" id="UP000324176"/>
    </source>
</evidence>
<protein>
    <submittedName>
        <fullName evidence="1">Uncharacterized protein</fullName>
    </submittedName>
</protein>
<gene>
    <name evidence="1" type="ORF">AAW31_15135</name>
    <name evidence="2" type="ORF">BCL69_10662</name>
</gene>
<dbReference type="EMBL" id="VNHT01000066">
    <property type="protein sequence ID" value="TYP79882.1"/>
    <property type="molecule type" value="Genomic_DNA"/>
</dbReference>
<reference evidence="3" key="1">
    <citation type="submission" date="2015-05" db="EMBL/GenBank/DDBJ databases">
        <title>Draft genome of Nitrosomonas communis strain Nm2.</title>
        <authorList>
            <person name="Kozlowski J.A."/>
            <person name="Kits K.D."/>
            <person name="Stein L.Y."/>
        </authorList>
    </citation>
    <scope>NUCLEOTIDE SEQUENCE [LARGE SCALE GENOMIC DNA]</scope>
    <source>
        <strain evidence="3">Nm2</strain>
    </source>
</reference>
<sequence length="62" mass="6928">MKFKSFYMGSAISIVAILGPAESVLYRMAGIFSAVDILWQSLIRTETEPQQKLFHAQVVVPL</sequence>
<accession>A0A0F7KIR4</accession>
<name>A0A0F7KIR4_9PROT</name>
<dbReference type="EMBL" id="CP011451">
    <property type="protein sequence ID" value="AKH38834.1"/>
    <property type="molecule type" value="Genomic_DNA"/>
</dbReference>
<keyword evidence="3" id="KW-1185">Reference proteome</keyword>
<evidence type="ECO:0000313" key="3">
    <source>
        <dbReference type="Proteomes" id="UP000034156"/>
    </source>
</evidence>
<dbReference type="Proteomes" id="UP000034156">
    <property type="component" value="Chromosome"/>
</dbReference>
<organism evidence="1 3">
    <name type="scientific">Nitrosomonas communis</name>
    <dbReference type="NCBI Taxonomy" id="44574"/>
    <lineage>
        <taxon>Bacteria</taxon>
        <taxon>Pseudomonadati</taxon>
        <taxon>Pseudomonadota</taxon>
        <taxon>Betaproteobacteria</taxon>
        <taxon>Nitrosomonadales</taxon>
        <taxon>Nitrosomonadaceae</taxon>
        <taxon>Nitrosomonas</taxon>
    </lineage>
</organism>
<dbReference type="KEGG" id="nco:AAW31_15135"/>
<evidence type="ECO:0000313" key="1">
    <source>
        <dbReference type="EMBL" id="AKH38834.1"/>
    </source>
</evidence>
<reference evidence="1 3" key="2">
    <citation type="journal article" date="2016" name="Genome Announc.">
        <title>Genome Sequence of Nitrosomonas communis Strain Nm2, a Mesophilic Ammonia-Oxidizing Bacterium Isolated from Mediterranean Soil.</title>
        <authorList>
            <person name="Kozlowski J.A."/>
            <person name="Kits K.D."/>
            <person name="Stein L.Y."/>
        </authorList>
    </citation>
    <scope>NUCLEOTIDE SEQUENCE [LARGE SCALE GENOMIC DNA]</scope>
    <source>
        <strain evidence="1 3">Nm2</strain>
    </source>
</reference>
<reference evidence="2 4" key="3">
    <citation type="submission" date="2019-07" db="EMBL/GenBank/DDBJ databases">
        <title>Active sludge and wastewater microbial communities from Klosterneuburg, Austria.</title>
        <authorList>
            <person name="Wagner M."/>
        </authorList>
    </citation>
    <scope>NUCLEOTIDE SEQUENCE [LARGE SCALE GENOMIC DNA]</scope>
    <source>
        <strain evidence="2 4">Nm2</strain>
    </source>
</reference>
<dbReference type="AlphaFoldDB" id="A0A0F7KIR4"/>
<dbReference type="RefSeq" id="WP_046850868.1">
    <property type="nucleotide sequence ID" value="NZ_CP011451.1"/>
</dbReference>